<dbReference type="EnsemblMetazoa" id="ACOM039500-RA">
    <property type="protein sequence ID" value="ACOM039500-PA.1"/>
    <property type="gene ID" value="ACOM039500"/>
</dbReference>
<sequence length="117" mass="12889">MIFSSCGSSPSRGATISFTSFMSMCGSRSTASVLPVLVFTYTLSELESFFLPKENIANMLPISCLINPNKSNITAGLKACTRSTQSWQKYKPYPGSPQMVGSRRLYLVNDRFKPGEK</sequence>
<dbReference type="Proteomes" id="UP000075882">
    <property type="component" value="Unassembled WGS sequence"/>
</dbReference>
<reference evidence="1" key="1">
    <citation type="submission" date="2022-08" db="UniProtKB">
        <authorList>
            <consortium name="EnsemblMetazoa"/>
        </authorList>
    </citation>
    <scope>IDENTIFICATION</scope>
</reference>
<accession>A0A8W7PZE7</accession>
<proteinExistence type="predicted"/>
<dbReference type="AlphaFoldDB" id="A0A8W7PZE7"/>
<organism evidence="1">
    <name type="scientific">Anopheles coluzzii</name>
    <name type="common">African malaria mosquito</name>
    <dbReference type="NCBI Taxonomy" id="1518534"/>
    <lineage>
        <taxon>Eukaryota</taxon>
        <taxon>Metazoa</taxon>
        <taxon>Ecdysozoa</taxon>
        <taxon>Arthropoda</taxon>
        <taxon>Hexapoda</taxon>
        <taxon>Insecta</taxon>
        <taxon>Pterygota</taxon>
        <taxon>Neoptera</taxon>
        <taxon>Endopterygota</taxon>
        <taxon>Diptera</taxon>
        <taxon>Nematocera</taxon>
        <taxon>Culicoidea</taxon>
        <taxon>Culicidae</taxon>
        <taxon>Anophelinae</taxon>
        <taxon>Anopheles</taxon>
    </lineage>
</organism>
<evidence type="ECO:0000313" key="1">
    <source>
        <dbReference type="EnsemblMetazoa" id="ACOM039500-PA.1"/>
    </source>
</evidence>
<name>A0A8W7PZE7_ANOCL</name>
<protein>
    <submittedName>
        <fullName evidence="1">Uncharacterized protein</fullName>
    </submittedName>
</protein>